<reference evidence="2" key="1">
    <citation type="submission" date="2021-11" db="EMBL/GenBank/DDBJ databases">
        <authorList>
            <person name="Schell T."/>
        </authorList>
    </citation>
    <scope>NUCLEOTIDE SEQUENCE</scope>
    <source>
        <strain evidence="2">M5</strain>
    </source>
</reference>
<dbReference type="EMBL" id="CAKKLH010000316">
    <property type="protein sequence ID" value="CAH0111766.1"/>
    <property type="molecule type" value="Genomic_DNA"/>
</dbReference>
<evidence type="ECO:0000256" key="1">
    <source>
        <dbReference type="SAM" id="MobiDB-lite"/>
    </source>
</evidence>
<sequence length="428" mass="45888">MAANVSIPSSCPSCAAGGIRSSVKLYQINLEQAAVFCENASCPFPLFSQDVCPLVISHAAAATPTENSKFKTRSMDTESMTSSCSVSSWASHGSTISSISGSVATPPPSISSKPFTWPSSQCSVYQPKAMAPKQKNVFDWITPISSSQSSPASSIYSVNDREVEMTMDKSACPTPGLTPSPSPTLSDILDCVGSQVEDNNDSYIESLSSFFDEISEAPTPTLALYTNEEKTNMVSELNNSQHATVTKLQTQPLPEAATPVRKPLKRTNDDRESDEPLSKSLKSTPSSMAAWNNIELPKKKSVSKKPQPSRVRKSRAISSSNESSSNESASTSTPIPQRVAINVNEEGNPVITIALAPPETPRTQSSTKKLKATDGRTRGCSKTKNPPKASTSKPAEKKTKKDRFCVQSLVEKFIQAAKNKKVPTSKAP</sequence>
<feature type="compositionally biased region" description="Low complexity" evidence="1">
    <location>
        <begin position="278"/>
        <end position="287"/>
    </location>
</feature>
<name>A0A8J2RWH7_9CRUS</name>
<feature type="compositionally biased region" description="Basic and acidic residues" evidence="1">
    <location>
        <begin position="394"/>
        <end position="403"/>
    </location>
</feature>
<feature type="compositionally biased region" description="Basic and acidic residues" evidence="1">
    <location>
        <begin position="266"/>
        <end position="277"/>
    </location>
</feature>
<feature type="region of interest" description="Disordered" evidence="1">
    <location>
        <begin position="243"/>
        <end position="335"/>
    </location>
</feature>
<evidence type="ECO:0000313" key="3">
    <source>
        <dbReference type="Proteomes" id="UP000789390"/>
    </source>
</evidence>
<proteinExistence type="predicted"/>
<feature type="compositionally biased region" description="Polar residues" evidence="1">
    <location>
        <begin position="243"/>
        <end position="252"/>
    </location>
</feature>
<accession>A0A8J2RWH7</accession>
<evidence type="ECO:0000313" key="2">
    <source>
        <dbReference type="EMBL" id="CAH0111766.1"/>
    </source>
</evidence>
<dbReference type="Proteomes" id="UP000789390">
    <property type="component" value="Unassembled WGS sequence"/>
</dbReference>
<feature type="compositionally biased region" description="Polar residues" evidence="1">
    <location>
        <begin position="380"/>
        <end position="393"/>
    </location>
</feature>
<protein>
    <submittedName>
        <fullName evidence="2">Uncharacterized protein</fullName>
    </submittedName>
</protein>
<feature type="compositionally biased region" description="Low complexity" evidence="1">
    <location>
        <begin position="316"/>
        <end position="333"/>
    </location>
</feature>
<dbReference type="AlphaFoldDB" id="A0A8J2RWH7"/>
<feature type="region of interest" description="Disordered" evidence="1">
    <location>
        <begin position="353"/>
        <end position="403"/>
    </location>
</feature>
<organism evidence="2 3">
    <name type="scientific">Daphnia galeata</name>
    <dbReference type="NCBI Taxonomy" id="27404"/>
    <lineage>
        <taxon>Eukaryota</taxon>
        <taxon>Metazoa</taxon>
        <taxon>Ecdysozoa</taxon>
        <taxon>Arthropoda</taxon>
        <taxon>Crustacea</taxon>
        <taxon>Branchiopoda</taxon>
        <taxon>Diplostraca</taxon>
        <taxon>Cladocera</taxon>
        <taxon>Anomopoda</taxon>
        <taxon>Daphniidae</taxon>
        <taxon>Daphnia</taxon>
    </lineage>
</organism>
<gene>
    <name evidence="2" type="ORF">DGAL_LOCUS15420</name>
</gene>
<keyword evidence="3" id="KW-1185">Reference proteome</keyword>
<comment type="caution">
    <text evidence="2">The sequence shown here is derived from an EMBL/GenBank/DDBJ whole genome shotgun (WGS) entry which is preliminary data.</text>
</comment>
<dbReference type="OrthoDB" id="6160353at2759"/>